<protein>
    <submittedName>
        <fullName evidence="1">Uncharacterized protein</fullName>
    </submittedName>
</protein>
<gene>
    <name evidence="1" type="ORF">B296_00016409</name>
</gene>
<evidence type="ECO:0000313" key="1">
    <source>
        <dbReference type="EMBL" id="RRT77117.1"/>
    </source>
</evidence>
<dbReference type="Proteomes" id="UP000287651">
    <property type="component" value="Unassembled WGS sequence"/>
</dbReference>
<dbReference type="EMBL" id="AMZH03002012">
    <property type="protein sequence ID" value="RRT77117.1"/>
    <property type="molecule type" value="Genomic_DNA"/>
</dbReference>
<accession>A0A427ALH9</accession>
<evidence type="ECO:0000313" key="2">
    <source>
        <dbReference type="Proteomes" id="UP000287651"/>
    </source>
</evidence>
<name>A0A427ALH9_ENSVE</name>
<organism evidence="1 2">
    <name type="scientific">Ensete ventricosum</name>
    <name type="common">Abyssinian banana</name>
    <name type="synonym">Musa ensete</name>
    <dbReference type="NCBI Taxonomy" id="4639"/>
    <lineage>
        <taxon>Eukaryota</taxon>
        <taxon>Viridiplantae</taxon>
        <taxon>Streptophyta</taxon>
        <taxon>Embryophyta</taxon>
        <taxon>Tracheophyta</taxon>
        <taxon>Spermatophyta</taxon>
        <taxon>Magnoliopsida</taxon>
        <taxon>Liliopsida</taxon>
        <taxon>Zingiberales</taxon>
        <taxon>Musaceae</taxon>
        <taxon>Ensete</taxon>
    </lineage>
</organism>
<proteinExistence type="predicted"/>
<reference evidence="1 2" key="1">
    <citation type="journal article" date="2014" name="Agronomy (Basel)">
        <title>A Draft Genome Sequence for Ensete ventricosum, the Drought-Tolerant Tree Against Hunger.</title>
        <authorList>
            <person name="Harrison J."/>
            <person name="Moore K.A."/>
            <person name="Paszkiewicz K."/>
            <person name="Jones T."/>
            <person name="Grant M."/>
            <person name="Ambacheew D."/>
            <person name="Muzemil S."/>
            <person name="Studholme D.J."/>
        </authorList>
    </citation>
    <scope>NUCLEOTIDE SEQUENCE [LARGE SCALE GENOMIC DNA]</scope>
</reference>
<sequence length="71" mass="8035">MQRITTLWREQASLNPASQRIAASFACIAKDDAIEKNPQAIKERRKMGQIASCRQPHGVTPIVSTTEQRYH</sequence>
<comment type="caution">
    <text evidence="1">The sequence shown here is derived from an EMBL/GenBank/DDBJ whole genome shotgun (WGS) entry which is preliminary data.</text>
</comment>
<dbReference type="AlphaFoldDB" id="A0A427ALH9"/>